<feature type="compositionally biased region" description="Polar residues" evidence="1">
    <location>
        <begin position="171"/>
        <end position="189"/>
    </location>
</feature>
<proteinExistence type="predicted"/>
<reference evidence="3 4" key="1">
    <citation type="submission" date="2020-08" db="EMBL/GenBank/DDBJ databases">
        <title>Sequencing the genomes of 1000 actinobacteria strains.</title>
        <authorList>
            <person name="Klenk H.-P."/>
        </authorList>
    </citation>
    <scope>NUCLEOTIDE SEQUENCE [LARGE SCALE GENOMIC DNA]</scope>
    <source>
        <strain evidence="3 4">DSM 44593</strain>
    </source>
</reference>
<dbReference type="Proteomes" id="UP000578077">
    <property type="component" value="Unassembled WGS sequence"/>
</dbReference>
<dbReference type="EMBL" id="JACHLY010000001">
    <property type="protein sequence ID" value="MBB5998320.1"/>
    <property type="molecule type" value="Genomic_DNA"/>
</dbReference>
<protein>
    <submittedName>
        <fullName evidence="3">Uncharacterized protein</fullName>
    </submittedName>
</protein>
<feature type="transmembrane region" description="Helical" evidence="2">
    <location>
        <begin position="21"/>
        <end position="37"/>
    </location>
</feature>
<keyword evidence="2" id="KW-0472">Membrane</keyword>
<keyword evidence="4" id="KW-1185">Reference proteome</keyword>
<keyword evidence="2" id="KW-1133">Transmembrane helix</keyword>
<feature type="region of interest" description="Disordered" evidence="1">
    <location>
        <begin position="167"/>
        <end position="189"/>
    </location>
</feature>
<organism evidence="3 4">
    <name type="scientific">Streptomonospora salina</name>
    <dbReference type="NCBI Taxonomy" id="104205"/>
    <lineage>
        <taxon>Bacteria</taxon>
        <taxon>Bacillati</taxon>
        <taxon>Actinomycetota</taxon>
        <taxon>Actinomycetes</taxon>
        <taxon>Streptosporangiales</taxon>
        <taxon>Nocardiopsidaceae</taxon>
        <taxon>Streptomonospora</taxon>
    </lineage>
</organism>
<keyword evidence="2" id="KW-0812">Transmembrane</keyword>
<evidence type="ECO:0000313" key="3">
    <source>
        <dbReference type="EMBL" id="MBB5998320.1"/>
    </source>
</evidence>
<dbReference type="AlphaFoldDB" id="A0A841ECY3"/>
<evidence type="ECO:0000256" key="1">
    <source>
        <dbReference type="SAM" id="MobiDB-lite"/>
    </source>
</evidence>
<gene>
    <name evidence="3" type="ORF">HNR25_002071</name>
</gene>
<comment type="caution">
    <text evidence="3">The sequence shown here is derived from an EMBL/GenBank/DDBJ whole genome shotgun (WGS) entry which is preliminary data.</text>
</comment>
<evidence type="ECO:0000256" key="2">
    <source>
        <dbReference type="SAM" id="Phobius"/>
    </source>
</evidence>
<evidence type="ECO:0000313" key="4">
    <source>
        <dbReference type="Proteomes" id="UP000578077"/>
    </source>
</evidence>
<feature type="transmembrane region" description="Helical" evidence="2">
    <location>
        <begin position="43"/>
        <end position="61"/>
    </location>
</feature>
<name>A0A841ECY3_9ACTN</name>
<dbReference type="RefSeq" id="WP_184634481.1">
    <property type="nucleotide sequence ID" value="NZ_BAABKT010000014.1"/>
</dbReference>
<accession>A0A841ECY3</accession>
<sequence>MSEVAPTQYQDYDRAKNEAELRMGIVPALVFLSFVVPLNGRPWVIIITGAMCAVLLVQSTAQSRSAYNILANAAYLDYITIPVAQAVADFLDNLAPRIRPENEGQWIGSFVWALQQRGFFEEVDDALHEMLHLDESIRGDAQAYLEVHDHDSADTFARLLHYFSESKTRHPSNSGQETPVSESDQELPN</sequence>